<dbReference type="Proteomes" id="UP001489719">
    <property type="component" value="Unassembled WGS sequence"/>
</dbReference>
<name>A0ACC3TFB9_9ASCO</name>
<dbReference type="EMBL" id="MU970160">
    <property type="protein sequence ID" value="KAK9319818.1"/>
    <property type="molecule type" value="Genomic_DNA"/>
</dbReference>
<evidence type="ECO:0000313" key="1">
    <source>
        <dbReference type="EMBL" id="KAK9319818.1"/>
    </source>
</evidence>
<reference evidence="2" key="1">
    <citation type="journal article" date="2024" name="Front. Bioeng. Biotechnol.">
        <title>Genome-scale model development and genomic sequencing of the oleaginous clade Lipomyces.</title>
        <authorList>
            <person name="Czajka J.J."/>
            <person name="Han Y."/>
            <person name="Kim J."/>
            <person name="Mondo S.J."/>
            <person name="Hofstad B.A."/>
            <person name="Robles A."/>
            <person name="Haridas S."/>
            <person name="Riley R."/>
            <person name="LaButti K."/>
            <person name="Pangilinan J."/>
            <person name="Andreopoulos W."/>
            <person name="Lipzen A."/>
            <person name="Yan J."/>
            <person name="Wang M."/>
            <person name="Ng V."/>
            <person name="Grigoriev I.V."/>
            <person name="Spatafora J.W."/>
            <person name="Magnuson J.K."/>
            <person name="Baker S.E."/>
            <person name="Pomraning K.R."/>
        </authorList>
    </citation>
    <scope>NUCLEOTIDE SEQUENCE [LARGE SCALE GENOMIC DNA]</scope>
    <source>
        <strain evidence="2">CBS 10300</strain>
    </source>
</reference>
<proteinExistence type="predicted"/>
<keyword evidence="2" id="KW-1185">Reference proteome</keyword>
<sequence>MEPAVIDKRVGLDSWMEITDPKERRRHQNRLHQRTWRQRQTAQRGYKAEKAMPGMHVMRLGKASRPKGETFPLPTSVPVQPCSQDRRPPISTQILHGFIRNRTKDCSFAAVLVSRAFPLSADHRLITLVQYNVVRGLFTNISILSLHGHLRADCEYGLNIAPLPYPPTSRRPATFEPTHVQLTVNHAVWIDIVPSPQLRDSLILHQGHYDGDDLCNDLVGGLYDGFDEVEVRGMMLWAEPWVEDSWEMSEGFVKKWVFLLQGCSHMMEATNRWREGRGEDRLSW</sequence>
<gene>
    <name evidence="1" type="ORF">V1517DRAFT_331322</name>
</gene>
<accession>A0ACC3TFB9</accession>
<protein>
    <submittedName>
        <fullName evidence="1">Uncharacterized protein</fullName>
    </submittedName>
</protein>
<organism evidence="1 2">
    <name type="scientific">Lipomyces orientalis</name>
    <dbReference type="NCBI Taxonomy" id="1233043"/>
    <lineage>
        <taxon>Eukaryota</taxon>
        <taxon>Fungi</taxon>
        <taxon>Dikarya</taxon>
        <taxon>Ascomycota</taxon>
        <taxon>Saccharomycotina</taxon>
        <taxon>Lipomycetes</taxon>
        <taxon>Lipomycetales</taxon>
        <taxon>Lipomycetaceae</taxon>
        <taxon>Lipomyces</taxon>
    </lineage>
</organism>
<comment type="caution">
    <text evidence="1">The sequence shown here is derived from an EMBL/GenBank/DDBJ whole genome shotgun (WGS) entry which is preliminary data.</text>
</comment>
<evidence type="ECO:0000313" key="2">
    <source>
        <dbReference type="Proteomes" id="UP001489719"/>
    </source>
</evidence>